<dbReference type="SUPFAM" id="SSF103647">
    <property type="entry name" value="TSP type-3 repeat"/>
    <property type="match status" value="1"/>
</dbReference>
<keyword evidence="2" id="KW-1185">Reference proteome</keyword>
<dbReference type="AlphaFoldDB" id="A0A1M5Q3S0"/>
<dbReference type="STRING" id="421058.SAMN05421866_2085"/>
<evidence type="ECO:0000313" key="1">
    <source>
        <dbReference type="EMBL" id="SHH08897.1"/>
    </source>
</evidence>
<evidence type="ECO:0008006" key="3">
    <source>
        <dbReference type="Google" id="ProtNLM"/>
    </source>
</evidence>
<dbReference type="Proteomes" id="UP000184047">
    <property type="component" value="Unassembled WGS sequence"/>
</dbReference>
<proteinExistence type="predicted"/>
<name>A0A1M5Q3S0_9FLAO</name>
<dbReference type="InterPro" id="IPR028974">
    <property type="entry name" value="TSP_type-3_rpt"/>
</dbReference>
<sequence>MKIIVSAVLFFVISCFHTQEIKDQDAFKKCRKENSRKICLSDKDADGILFYLDQCPETSGPVENHGCPWPDKDGDGVRDNIDLCPDLIGEVENNGCPWSDFDGDSILDKDDACPADFGYASDDPHKNGCMKQDCKKLYEESMIRLKKFQEESKLVDYNGLQDKIINDINLKLLKEDNVIIFNKNQMFTCGTTGRDYYCPAYYDYETPVYSTNDFWNDIAVAKIYDKLPKNIIFATNNEGEGSGIEYEKDRILNEVSKPVKILDRYNNEKEAIVYPKLKNSQVKINQYNSLFIKILKNDFENKIKVMVLYKNADNSYSEKYLITYQYIGNQWTTIETKKEN</sequence>
<dbReference type="eggNOG" id="COG2885">
    <property type="taxonomic scope" value="Bacteria"/>
</dbReference>
<dbReference type="GO" id="GO:0005509">
    <property type="term" value="F:calcium ion binding"/>
    <property type="evidence" value="ECO:0007669"/>
    <property type="project" value="InterPro"/>
</dbReference>
<dbReference type="Gene3D" id="4.10.1080.10">
    <property type="entry name" value="TSP type-3 repeat"/>
    <property type="match status" value="1"/>
</dbReference>
<protein>
    <recommendedName>
        <fullName evidence="3">Thrombospondin type 3 repeat-containing protein</fullName>
    </recommendedName>
</protein>
<dbReference type="RefSeq" id="WP_073062425.1">
    <property type="nucleotide sequence ID" value="NZ_FQWT01000002.1"/>
</dbReference>
<evidence type="ECO:0000313" key="2">
    <source>
        <dbReference type="Proteomes" id="UP000184047"/>
    </source>
</evidence>
<accession>A0A1M5Q3S0</accession>
<reference evidence="2" key="1">
    <citation type="submission" date="2016-11" db="EMBL/GenBank/DDBJ databases">
        <authorList>
            <person name="Varghese N."/>
            <person name="Submissions S."/>
        </authorList>
    </citation>
    <scope>NUCLEOTIDE SEQUENCE [LARGE SCALE GENOMIC DNA]</scope>
    <source>
        <strain evidence="2">DSM 19055</strain>
    </source>
</reference>
<dbReference type="EMBL" id="FQWT01000002">
    <property type="protein sequence ID" value="SHH08897.1"/>
    <property type="molecule type" value="Genomic_DNA"/>
</dbReference>
<organism evidence="1 2">
    <name type="scientific">Chryseobacterium oranimense</name>
    <dbReference type="NCBI Taxonomy" id="421058"/>
    <lineage>
        <taxon>Bacteria</taxon>
        <taxon>Pseudomonadati</taxon>
        <taxon>Bacteroidota</taxon>
        <taxon>Flavobacteriia</taxon>
        <taxon>Flavobacteriales</taxon>
        <taxon>Weeksellaceae</taxon>
        <taxon>Chryseobacterium group</taxon>
        <taxon>Chryseobacterium</taxon>
    </lineage>
</organism>
<dbReference type="PROSITE" id="PS51257">
    <property type="entry name" value="PROKAR_LIPOPROTEIN"/>
    <property type="match status" value="1"/>
</dbReference>
<gene>
    <name evidence="1" type="ORF">SAMN05421866_2085</name>
</gene>